<organism evidence="2 3">
    <name type="scientific">Photobacterium leiognathi subsp. mandapamensis</name>
    <name type="common">Photobacterium mandapamensis</name>
    <dbReference type="NCBI Taxonomy" id="48408"/>
    <lineage>
        <taxon>Bacteria</taxon>
        <taxon>Pseudomonadati</taxon>
        <taxon>Pseudomonadota</taxon>
        <taxon>Gammaproteobacteria</taxon>
        <taxon>Vibrionales</taxon>
        <taxon>Vibrionaceae</taxon>
        <taxon>Photobacterium</taxon>
    </lineage>
</organism>
<accession>A0A2T3KS29</accession>
<gene>
    <name evidence="2" type="ORF">C0W93_15950</name>
</gene>
<proteinExistence type="predicted"/>
<evidence type="ECO:0000313" key="2">
    <source>
        <dbReference type="EMBL" id="PSV09164.1"/>
    </source>
</evidence>
<dbReference type="EMBL" id="PYNS01000021">
    <property type="protein sequence ID" value="PSV09164.1"/>
    <property type="molecule type" value="Genomic_DNA"/>
</dbReference>
<keyword evidence="1" id="KW-1133">Transmembrane helix</keyword>
<feature type="transmembrane region" description="Helical" evidence="1">
    <location>
        <begin position="110"/>
        <end position="131"/>
    </location>
</feature>
<reference evidence="2 3" key="1">
    <citation type="submission" date="2018-03" db="EMBL/GenBank/DDBJ databases">
        <title>Whole genome sequencing of Histamine producing bacteria.</title>
        <authorList>
            <person name="Butler K."/>
        </authorList>
    </citation>
    <scope>NUCLEOTIDE SEQUENCE [LARGE SCALE GENOMIC DNA]</scope>
    <source>
        <strain evidence="2 3">Res.4.1</strain>
    </source>
</reference>
<comment type="caution">
    <text evidence="2">The sequence shown here is derived from an EMBL/GenBank/DDBJ whole genome shotgun (WGS) entry which is preliminary data.</text>
</comment>
<feature type="transmembrane region" description="Helical" evidence="1">
    <location>
        <begin position="66"/>
        <end position="90"/>
    </location>
</feature>
<evidence type="ECO:0000256" key="1">
    <source>
        <dbReference type="SAM" id="Phobius"/>
    </source>
</evidence>
<dbReference type="InterPro" id="IPR021354">
    <property type="entry name" value="DUF2975"/>
</dbReference>
<feature type="transmembrane region" description="Helical" evidence="1">
    <location>
        <begin position="14"/>
        <end position="31"/>
    </location>
</feature>
<keyword evidence="1" id="KW-0812">Transmembrane</keyword>
<evidence type="ECO:0000313" key="3">
    <source>
        <dbReference type="Proteomes" id="UP000240530"/>
    </source>
</evidence>
<dbReference type="Proteomes" id="UP000240530">
    <property type="component" value="Unassembled WGS sequence"/>
</dbReference>
<protein>
    <submittedName>
        <fullName evidence="2">DUF2975 domain-containing protein</fullName>
    </submittedName>
</protein>
<name>A0A2T3KS29_PHOLD</name>
<dbReference type="AlphaFoldDB" id="A0A2T3KS29"/>
<dbReference type="Pfam" id="PF11188">
    <property type="entry name" value="DUF2975"/>
    <property type="match status" value="1"/>
</dbReference>
<keyword evidence="1" id="KW-0472">Membrane</keyword>
<sequence>MSNIEKHSRKVRKLFQTFLVLTPLMVIYFWLTTNTPYNFISHMGIFNLSFDINELTEVPLTLTTRLLAMVASLLYCTIIMYALAVLIKLFKNYEQNNIFTLENAQSYQKLGYCIFYWVGGGLLYEPIMSLILTFNNPPGHRMITLTFVGLDFLTIVLGFIVLIISWVMKEGYQLADEQNYTI</sequence>
<dbReference type="RefSeq" id="WP_008989465.1">
    <property type="nucleotide sequence ID" value="NZ_CP131574.1"/>
</dbReference>
<feature type="transmembrane region" description="Helical" evidence="1">
    <location>
        <begin position="143"/>
        <end position="168"/>
    </location>
</feature>